<name>A0A1D7YLY3_9ACTN</name>
<accession>A0A1D7YLY3</accession>
<proteinExistence type="predicted"/>
<keyword evidence="1" id="KW-1133">Transmembrane helix</keyword>
<dbReference type="AlphaFoldDB" id="A0A1D7YLY3"/>
<dbReference type="KEGG" id="spun:BFF78_41075"/>
<keyword evidence="1" id="KW-0812">Transmembrane</keyword>
<dbReference type="Proteomes" id="UP000094960">
    <property type="component" value="Chromosome"/>
</dbReference>
<reference evidence="3" key="1">
    <citation type="submission" date="2016-09" db="EMBL/GenBank/DDBJ databases">
        <title>Streptomyces puniciscabiei strain:TW1S1 Genome sequencing and assembly.</title>
        <authorList>
            <person name="Kim M.-K."/>
            <person name="Kim S.B."/>
        </authorList>
    </citation>
    <scope>NUCLEOTIDE SEQUENCE [LARGE SCALE GENOMIC DNA]</scope>
    <source>
        <strain evidence="3">TW1S1</strain>
    </source>
</reference>
<keyword evidence="1" id="KW-0472">Membrane</keyword>
<evidence type="ECO:0000313" key="2">
    <source>
        <dbReference type="EMBL" id="AOR36607.1"/>
    </source>
</evidence>
<protein>
    <recommendedName>
        <fullName evidence="4">DUF3592 domain-containing protein</fullName>
    </recommendedName>
</protein>
<organism evidence="2 3">
    <name type="scientific">Streptomyces fodineus</name>
    <dbReference type="NCBI Taxonomy" id="1904616"/>
    <lineage>
        <taxon>Bacteria</taxon>
        <taxon>Bacillati</taxon>
        <taxon>Actinomycetota</taxon>
        <taxon>Actinomycetes</taxon>
        <taxon>Kitasatosporales</taxon>
        <taxon>Streptomycetaceae</taxon>
        <taxon>Streptomyces</taxon>
    </lineage>
</organism>
<feature type="transmembrane region" description="Helical" evidence="1">
    <location>
        <begin position="130"/>
        <end position="149"/>
    </location>
</feature>
<sequence>MVAALVIALLGVSILTVNIIEVVQGDDRIAELRAHGRRVPGDASVLEACSTGRGAECSPSAVWLSFHDAKGLPEFADEARLAHSLYVPSGPRDGEGHVRTTVVYDPSDPEDAQAAGVLRWNAWDLIEHRWLAFTIGLVLAGAGSAALAIDRLGD</sequence>
<evidence type="ECO:0000313" key="3">
    <source>
        <dbReference type="Proteomes" id="UP000094960"/>
    </source>
</evidence>
<gene>
    <name evidence="2" type="ORF">BFF78_41075</name>
</gene>
<evidence type="ECO:0008006" key="4">
    <source>
        <dbReference type="Google" id="ProtNLM"/>
    </source>
</evidence>
<dbReference type="EMBL" id="CP017248">
    <property type="protein sequence ID" value="AOR36607.1"/>
    <property type="molecule type" value="Genomic_DNA"/>
</dbReference>
<evidence type="ECO:0000256" key="1">
    <source>
        <dbReference type="SAM" id="Phobius"/>
    </source>
</evidence>
<keyword evidence="3" id="KW-1185">Reference proteome</keyword>